<dbReference type="RefSeq" id="XP_035676175.1">
    <property type="nucleotide sequence ID" value="XM_035820282.1"/>
</dbReference>
<evidence type="ECO:0000313" key="11">
    <source>
        <dbReference type="RefSeq" id="XP_035676176.1"/>
    </source>
</evidence>
<keyword evidence="9" id="KW-1185">Reference proteome</keyword>
<reference evidence="9" key="1">
    <citation type="journal article" date="2020" name="Nat. Ecol. Evol.">
        <title>Deeply conserved synteny resolves early events in vertebrate evolution.</title>
        <authorList>
            <person name="Simakov O."/>
            <person name="Marletaz F."/>
            <person name="Yue J.X."/>
            <person name="O'Connell B."/>
            <person name="Jenkins J."/>
            <person name="Brandt A."/>
            <person name="Calef R."/>
            <person name="Tung C.H."/>
            <person name="Huang T.K."/>
            <person name="Schmutz J."/>
            <person name="Satoh N."/>
            <person name="Yu J.K."/>
            <person name="Putnam N.H."/>
            <person name="Green R.E."/>
            <person name="Rokhsar D.S."/>
        </authorList>
    </citation>
    <scope>NUCLEOTIDE SEQUENCE [LARGE SCALE GENOMIC DNA]</scope>
    <source>
        <strain evidence="9">S238N-H82</strain>
    </source>
</reference>
<dbReference type="KEGG" id="bfo:118415587"/>
<feature type="transmembrane region" description="Helical" evidence="8">
    <location>
        <begin position="209"/>
        <end position="234"/>
    </location>
</feature>
<keyword evidence="4 8" id="KW-1133">Transmembrane helix</keyword>
<gene>
    <name evidence="10 11" type="primary">LOC118415587</name>
</gene>
<sequence length="379" mass="42206">MAMVLIPATVPSVPVYHNTTVAVSPTEVISNNTNTTSIPVEPAKCFAPLIMEINNSGVRVWDVVLLVPNLLFLLFLMVRFPKAKVKLKNTNSPIFRAFYILVVIVAVISVCRCVVSMTVNATATLGILTDKILWIVLRFFLLGTEMSVVVFGLMFGHLDSRSSIKRVLLVTSFLALVYSVTQGVLEFVLPDSRFVLQDENYSLFGHGGMVFWFVSSCLFSVIYVGICILPFTPLKERFQLPAKKSFYLYCGALAVLNVTQATGSMLLYQDIWNGLCVVDATTLAYFTCFAPLVYWTFLSEFFGDLRPTLNFSYKAQEDEPDDVHLPQSYSTLKPSDPSSINPSINYSYDDTPIDQSGSPDVVVSKTNTGTLERWQYISS</sequence>
<feature type="region of interest" description="Disordered" evidence="7">
    <location>
        <begin position="320"/>
        <end position="341"/>
    </location>
</feature>
<evidence type="ECO:0000256" key="1">
    <source>
        <dbReference type="ARBA" id="ARBA00004141"/>
    </source>
</evidence>
<dbReference type="PANTHER" id="PTHR15876:SF8">
    <property type="entry name" value="TRANSMEMBRANE PROTEIN ADIPOCYTE-ASSOCIATED 1"/>
    <property type="match status" value="1"/>
</dbReference>
<evidence type="ECO:0000313" key="10">
    <source>
        <dbReference type="RefSeq" id="XP_035676175.1"/>
    </source>
</evidence>
<feature type="transmembrane region" description="Helical" evidence="8">
    <location>
        <begin position="167"/>
        <end position="189"/>
    </location>
</feature>
<evidence type="ECO:0000256" key="5">
    <source>
        <dbReference type="ARBA" id="ARBA00023136"/>
    </source>
</evidence>
<evidence type="ECO:0000313" key="9">
    <source>
        <dbReference type="Proteomes" id="UP000001554"/>
    </source>
</evidence>
<dbReference type="GO" id="GO:0005886">
    <property type="term" value="C:plasma membrane"/>
    <property type="evidence" value="ECO:0000318"/>
    <property type="project" value="GO_Central"/>
</dbReference>
<dbReference type="InterPro" id="IPR018781">
    <property type="entry name" value="TPRA1/CAND2/CAND8"/>
</dbReference>
<feature type="transmembrane region" description="Helical" evidence="8">
    <location>
        <begin position="132"/>
        <end position="155"/>
    </location>
</feature>
<keyword evidence="3 8" id="KW-0812">Transmembrane</keyword>
<proteinExistence type="inferred from homology"/>
<dbReference type="Proteomes" id="UP000001554">
    <property type="component" value="Chromosome 5"/>
</dbReference>
<organism evidence="9 11">
    <name type="scientific">Branchiostoma floridae</name>
    <name type="common">Florida lancelet</name>
    <name type="synonym">Amphioxus</name>
    <dbReference type="NCBI Taxonomy" id="7739"/>
    <lineage>
        <taxon>Eukaryota</taxon>
        <taxon>Metazoa</taxon>
        <taxon>Chordata</taxon>
        <taxon>Cephalochordata</taxon>
        <taxon>Leptocardii</taxon>
        <taxon>Amphioxiformes</taxon>
        <taxon>Branchiostomatidae</taxon>
        <taxon>Branchiostoma</taxon>
    </lineage>
</organism>
<evidence type="ECO:0000256" key="7">
    <source>
        <dbReference type="SAM" id="MobiDB-lite"/>
    </source>
</evidence>
<dbReference type="OrthoDB" id="10027388at2759"/>
<dbReference type="RefSeq" id="XP_035676176.1">
    <property type="nucleotide sequence ID" value="XM_035820283.1"/>
</dbReference>
<evidence type="ECO:0000256" key="4">
    <source>
        <dbReference type="ARBA" id="ARBA00022989"/>
    </source>
</evidence>
<name>A0A9J7MQQ6_BRAFL</name>
<evidence type="ECO:0000256" key="2">
    <source>
        <dbReference type="ARBA" id="ARBA00010125"/>
    </source>
</evidence>
<comment type="subcellular location">
    <subcellularLocation>
        <location evidence="1">Membrane</location>
        <topology evidence="1">Multi-pass membrane protein</topology>
    </subcellularLocation>
</comment>
<reference evidence="10 11" key="2">
    <citation type="submission" date="2025-04" db="UniProtKB">
        <authorList>
            <consortium name="RefSeq"/>
        </authorList>
    </citation>
    <scope>IDENTIFICATION</scope>
    <source>
        <strain evidence="10 11">S238N-H82</strain>
        <tissue evidence="10 11">Testes</tissue>
    </source>
</reference>
<dbReference type="Pfam" id="PF10160">
    <property type="entry name" value="Tmemb_40"/>
    <property type="match status" value="1"/>
</dbReference>
<evidence type="ECO:0000256" key="8">
    <source>
        <dbReference type="SAM" id="Phobius"/>
    </source>
</evidence>
<feature type="transmembrane region" description="Helical" evidence="8">
    <location>
        <begin position="98"/>
        <end position="120"/>
    </location>
</feature>
<feature type="transmembrane region" description="Helical" evidence="8">
    <location>
        <begin position="246"/>
        <end position="268"/>
    </location>
</feature>
<dbReference type="AlphaFoldDB" id="A0A9J7MQQ6"/>
<feature type="transmembrane region" description="Helical" evidence="8">
    <location>
        <begin position="280"/>
        <end position="298"/>
    </location>
</feature>
<dbReference type="GO" id="GO:0004930">
    <property type="term" value="F:G protein-coupled receptor activity"/>
    <property type="evidence" value="ECO:0000318"/>
    <property type="project" value="GO_Central"/>
</dbReference>
<protein>
    <recommendedName>
        <fullName evidence="6">Integral membrane protein GPR175</fullName>
    </recommendedName>
</protein>
<keyword evidence="5 8" id="KW-0472">Membrane</keyword>
<evidence type="ECO:0000256" key="3">
    <source>
        <dbReference type="ARBA" id="ARBA00022692"/>
    </source>
</evidence>
<feature type="transmembrane region" description="Helical" evidence="8">
    <location>
        <begin position="58"/>
        <end position="78"/>
    </location>
</feature>
<evidence type="ECO:0000256" key="6">
    <source>
        <dbReference type="ARBA" id="ARBA00029849"/>
    </source>
</evidence>
<dbReference type="GO" id="GO:0007186">
    <property type="term" value="P:G protein-coupled receptor signaling pathway"/>
    <property type="evidence" value="ECO:0000318"/>
    <property type="project" value="GO_Central"/>
</dbReference>
<dbReference type="OMA" id="DRWKSIN"/>
<comment type="similarity">
    <text evidence="2">Belongs to the UPF0359 family.</text>
</comment>
<dbReference type="PANTHER" id="PTHR15876">
    <property type="entry name" value="TRANSMEMBRANE PROTEIN ADIPOCYTE-ASSOCIATED 1"/>
    <property type="match status" value="1"/>
</dbReference>
<dbReference type="GeneID" id="118415587"/>
<accession>A0A9J7MQQ6</accession>